<protein>
    <submittedName>
        <fullName evidence="2">Uncharacterized protein</fullName>
    </submittedName>
</protein>
<keyword evidence="3" id="KW-1185">Reference proteome</keyword>
<gene>
    <name evidence="2" type="ORF">Trichorick_01018</name>
</gene>
<feature type="compositionally biased region" description="Polar residues" evidence="1">
    <location>
        <begin position="93"/>
        <end position="102"/>
    </location>
</feature>
<dbReference type="Proteomes" id="UP001326613">
    <property type="component" value="Chromosome"/>
</dbReference>
<reference evidence="2 3" key="1">
    <citation type="submission" date="2022-10" db="EMBL/GenBank/DDBJ databases">
        <title>Host association and intracellularity evolved multiple times independently in the Rickettsiales.</title>
        <authorList>
            <person name="Castelli M."/>
            <person name="Nardi T."/>
            <person name="Gammuto L."/>
            <person name="Bellinzona G."/>
            <person name="Sabaneyeva E."/>
            <person name="Potekhin A."/>
            <person name="Serra V."/>
            <person name="Petroni G."/>
            <person name="Sassera D."/>
        </authorList>
    </citation>
    <scope>NUCLEOTIDE SEQUENCE [LARGE SCALE GENOMIC DNA]</scope>
    <source>
        <strain evidence="2 3">Kr 154-4</strain>
    </source>
</reference>
<accession>A0ABZ0UW35</accession>
<evidence type="ECO:0000256" key="1">
    <source>
        <dbReference type="SAM" id="MobiDB-lite"/>
    </source>
</evidence>
<sequence length="123" mass="14119">MSNVIKFQAPFERLKSYEVSPDISLRKAIITQAIIDATNTSNLREAKKLEMEAKAWIFGGSEYFQELCIEAGIEPSFVIKLAKKIIKLHKSQTKSPKNQQYYRKSKDHSDKSNDISKKLEIII</sequence>
<evidence type="ECO:0000313" key="2">
    <source>
        <dbReference type="EMBL" id="WPY01119.1"/>
    </source>
</evidence>
<dbReference type="RefSeq" id="WP_323737920.1">
    <property type="nucleotide sequence ID" value="NZ_CP112932.1"/>
</dbReference>
<evidence type="ECO:0000313" key="3">
    <source>
        <dbReference type="Proteomes" id="UP001326613"/>
    </source>
</evidence>
<feature type="region of interest" description="Disordered" evidence="1">
    <location>
        <begin position="91"/>
        <end position="115"/>
    </location>
</feature>
<dbReference type="EMBL" id="CP112932">
    <property type="protein sequence ID" value="WPY01119.1"/>
    <property type="molecule type" value="Genomic_DNA"/>
</dbReference>
<proteinExistence type="predicted"/>
<name>A0ABZ0UW35_9RICK</name>
<organism evidence="2 3">
    <name type="scientific">Candidatus Trichorickettsia mobilis</name>
    <dbReference type="NCBI Taxonomy" id="1346319"/>
    <lineage>
        <taxon>Bacteria</taxon>
        <taxon>Pseudomonadati</taxon>
        <taxon>Pseudomonadota</taxon>
        <taxon>Alphaproteobacteria</taxon>
        <taxon>Rickettsiales</taxon>
        <taxon>Rickettsiaceae</taxon>
        <taxon>Rickettsieae</taxon>
        <taxon>Candidatus Trichorickettsia</taxon>
    </lineage>
</organism>